<sequence length="287" mass="31650">MAKQQKVAIVTGASSGIGKVIAIELSKQGYLVYGLARRLERMEQELKPFGIIPVQVDVTDDNSIVKAITNIITKSSRIDVLVNNAGYGLYGTIEDTNLAEARQQFEVNLFALARVTQLVLPQMRAQKSGYIFNLSSIMGVISHPVGGWYAASKFAVEGLSNSLRLETRKFGINVVVIEPGAIKSEWSHLAAETLAKTAQTSAYQEEINLALGMLPGPDFGHDPIVIAKLITKALRKRHPKARYHGGYLAGRTLWAKRHLSDKHFDNIMMRSLAKLARKQAKKKVKRG</sequence>
<evidence type="ECO:0000256" key="1">
    <source>
        <dbReference type="ARBA" id="ARBA00006484"/>
    </source>
</evidence>
<dbReference type="SUPFAM" id="SSF51735">
    <property type="entry name" value="NAD(P)-binding Rossmann-fold domains"/>
    <property type="match status" value="1"/>
</dbReference>
<dbReference type="InterPro" id="IPR020904">
    <property type="entry name" value="Sc_DH/Rdtase_CS"/>
</dbReference>
<evidence type="ECO:0000256" key="2">
    <source>
        <dbReference type="ARBA" id="ARBA00023002"/>
    </source>
</evidence>
<name>R4UGG6_9MOLU</name>
<comment type="similarity">
    <text evidence="1 3">Belongs to the short-chain dehydrogenases/reductases (SDR) family.</text>
</comment>
<dbReference type="EMBL" id="CP005077">
    <property type="protein sequence ID" value="AGM25210.1"/>
    <property type="molecule type" value="Genomic_DNA"/>
</dbReference>
<keyword evidence="2" id="KW-0560">Oxidoreductase</keyword>
<keyword evidence="5" id="KW-1185">Reference proteome</keyword>
<dbReference type="CDD" id="cd05374">
    <property type="entry name" value="17beta-HSD-like_SDR_c"/>
    <property type="match status" value="1"/>
</dbReference>
<dbReference type="PRINTS" id="PR00081">
    <property type="entry name" value="GDHRDH"/>
</dbReference>
<reference evidence="4 5" key="1">
    <citation type="journal article" date="2013" name="Genome Biol. Evol.">
        <title>Complete genomes of two dipteran-associated spiroplasmas provided insights into the origin, dynamics, and impacts of viral invasion in spiroplasma.</title>
        <authorList>
            <person name="Ku C."/>
            <person name="Lo W.S."/>
            <person name="Chen L.L."/>
            <person name="Kuo C.H."/>
        </authorList>
    </citation>
    <scope>NUCLEOTIDE SEQUENCE [LARGE SCALE GENOMIC DNA]</scope>
    <source>
        <strain evidence="4 5">DF-1</strain>
    </source>
</reference>
<dbReference type="PROSITE" id="PS00061">
    <property type="entry name" value="ADH_SHORT"/>
    <property type="match status" value="1"/>
</dbReference>
<dbReference type="Proteomes" id="UP000013964">
    <property type="component" value="Chromosome"/>
</dbReference>
<protein>
    <submittedName>
        <fullName evidence="4">Short-chain dehydrogenase/reductase SDR</fullName>
    </submittedName>
</protein>
<organism evidence="4 5">
    <name type="scientific">Spiroplasma chrysopicola DF-1</name>
    <dbReference type="NCBI Taxonomy" id="1276227"/>
    <lineage>
        <taxon>Bacteria</taxon>
        <taxon>Bacillati</taxon>
        <taxon>Mycoplasmatota</taxon>
        <taxon>Mollicutes</taxon>
        <taxon>Entomoplasmatales</taxon>
        <taxon>Spiroplasmataceae</taxon>
        <taxon>Spiroplasma</taxon>
    </lineage>
</organism>
<proteinExistence type="inferred from homology"/>
<dbReference type="AlphaFoldDB" id="R4UGG6"/>
<dbReference type="PANTHER" id="PTHR43976:SF16">
    <property type="entry name" value="SHORT-CHAIN DEHYDROGENASE_REDUCTASE FAMILY PROTEIN"/>
    <property type="match status" value="1"/>
</dbReference>
<evidence type="ECO:0000256" key="3">
    <source>
        <dbReference type="RuleBase" id="RU000363"/>
    </source>
</evidence>
<accession>R4UGG6</accession>
<dbReference type="PRINTS" id="PR00080">
    <property type="entry name" value="SDRFAMILY"/>
</dbReference>
<dbReference type="STRING" id="1276227.SCHRY_v1c06340"/>
<dbReference type="KEGG" id="scr:SCHRY_v1c06340"/>
<dbReference type="NCBIfam" id="NF004826">
    <property type="entry name" value="PRK06182.1"/>
    <property type="match status" value="1"/>
</dbReference>
<dbReference type="Gene3D" id="3.40.50.720">
    <property type="entry name" value="NAD(P)-binding Rossmann-like Domain"/>
    <property type="match status" value="1"/>
</dbReference>
<dbReference type="InterPro" id="IPR051911">
    <property type="entry name" value="SDR_oxidoreductase"/>
</dbReference>
<evidence type="ECO:0000313" key="5">
    <source>
        <dbReference type="Proteomes" id="UP000013964"/>
    </source>
</evidence>
<dbReference type="GO" id="GO:0016491">
    <property type="term" value="F:oxidoreductase activity"/>
    <property type="evidence" value="ECO:0007669"/>
    <property type="project" value="UniProtKB-KW"/>
</dbReference>
<dbReference type="RefSeq" id="WP_016339035.1">
    <property type="nucleotide sequence ID" value="NC_021280.1"/>
</dbReference>
<dbReference type="InterPro" id="IPR036291">
    <property type="entry name" value="NAD(P)-bd_dom_sf"/>
</dbReference>
<dbReference type="eggNOG" id="COG4221">
    <property type="taxonomic scope" value="Bacteria"/>
</dbReference>
<gene>
    <name evidence="4" type="ORF">SCHRY_v1c06340</name>
</gene>
<dbReference type="InterPro" id="IPR002347">
    <property type="entry name" value="SDR_fam"/>
</dbReference>
<dbReference type="HOGENOM" id="CLU_010194_2_9_14"/>
<dbReference type="OrthoDB" id="9775296at2"/>
<dbReference type="PATRIC" id="fig|1276227.3.peg.640"/>
<evidence type="ECO:0000313" key="4">
    <source>
        <dbReference type="EMBL" id="AGM25210.1"/>
    </source>
</evidence>
<dbReference type="Pfam" id="PF00106">
    <property type="entry name" value="adh_short"/>
    <property type="match status" value="1"/>
</dbReference>
<dbReference type="PANTHER" id="PTHR43976">
    <property type="entry name" value="SHORT CHAIN DEHYDROGENASE"/>
    <property type="match status" value="1"/>
</dbReference>